<name>A0A2M6YPG9_9BACT</name>
<comment type="caution">
    <text evidence="2">The sequence shown here is derived from an EMBL/GenBank/DDBJ whole genome shotgun (WGS) entry which is preliminary data.</text>
</comment>
<sequence length="69" mass="7606">MMAKQKIIKTGHSLAVTIPSAFARLLGIKAGQDVEVKIEPETGRAIFTFSGNKQLPLSQNLVKSRKKKR</sequence>
<reference evidence="3" key="1">
    <citation type="submission" date="2017-09" db="EMBL/GenBank/DDBJ databases">
        <title>Depth-based differentiation of microbial function through sediment-hosted aquifers and enrichment of novel symbionts in the deep terrestrial subsurface.</title>
        <authorList>
            <person name="Probst A.J."/>
            <person name="Ladd B."/>
            <person name="Jarett J.K."/>
            <person name="Geller-Mcgrath D.E."/>
            <person name="Sieber C.M.K."/>
            <person name="Emerson J.B."/>
            <person name="Anantharaman K."/>
            <person name="Thomas B.C."/>
            <person name="Malmstrom R."/>
            <person name="Stieglmeier M."/>
            <person name="Klingl A."/>
            <person name="Woyke T."/>
            <person name="Ryan C.M."/>
            <person name="Banfield J.F."/>
        </authorList>
    </citation>
    <scope>NUCLEOTIDE SEQUENCE [LARGE SCALE GENOMIC DNA]</scope>
</reference>
<dbReference type="Pfam" id="PF04014">
    <property type="entry name" value="MazE_antitoxin"/>
    <property type="match status" value="1"/>
</dbReference>
<dbReference type="Gene3D" id="2.10.260.10">
    <property type="match status" value="1"/>
</dbReference>
<gene>
    <name evidence="2" type="ORF">COT04_02345</name>
</gene>
<proteinExistence type="predicted"/>
<feature type="domain" description="SpoVT-AbrB" evidence="1">
    <location>
        <begin position="9"/>
        <end position="41"/>
    </location>
</feature>
<dbReference type="InterPro" id="IPR007159">
    <property type="entry name" value="SpoVT-AbrB_dom"/>
</dbReference>
<dbReference type="Proteomes" id="UP000229559">
    <property type="component" value="Unassembled WGS sequence"/>
</dbReference>
<evidence type="ECO:0000313" key="3">
    <source>
        <dbReference type="Proteomes" id="UP000229559"/>
    </source>
</evidence>
<organism evidence="2 3">
    <name type="scientific">Candidatus Shapirobacteria bacterium CG07_land_8_20_14_0_80_39_12</name>
    <dbReference type="NCBI Taxonomy" id="1974480"/>
    <lineage>
        <taxon>Bacteria</taxon>
        <taxon>Candidatus Shapironibacteriota</taxon>
    </lineage>
</organism>
<dbReference type="AlphaFoldDB" id="A0A2M6YPG9"/>
<accession>A0A2M6YPG9</accession>
<dbReference type="SUPFAM" id="SSF89447">
    <property type="entry name" value="AbrB/MazE/MraZ-like"/>
    <property type="match status" value="1"/>
</dbReference>
<evidence type="ECO:0000259" key="1">
    <source>
        <dbReference type="Pfam" id="PF04014"/>
    </source>
</evidence>
<dbReference type="GO" id="GO:0003677">
    <property type="term" value="F:DNA binding"/>
    <property type="evidence" value="ECO:0007669"/>
    <property type="project" value="InterPro"/>
</dbReference>
<dbReference type="InterPro" id="IPR037914">
    <property type="entry name" value="SpoVT-AbrB_sf"/>
</dbReference>
<dbReference type="EMBL" id="PEXA01000064">
    <property type="protein sequence ID" value="PIU33012.1"/>
    <property type="molecule type" value="Genomic_DNA"/>
</dbReference>
<evidence type="ECO:0000313" key="2">
    <source>
        <dbReference type="EMBL" id="PIU33012.1"/>
    </source>
</evidence>
<protein>
    <recommendedName>
        <fullName evidence="1">SpoVT-AbrB domain-containing protein</fullName>
    </recommendedName>
</protein>